<dbReference type="Gene3D" id="3.80.10.10">
    <property type="entry name" value="Ribonuclease Inhibitor"/>
    <property type="match status" value="2"/>
</dbReference>
<dbReference type="Pfam" id="PF13306">
    <property type="entry name" value="LRR_5"/>
    <property type="match status" value="1"/>
</dbReference>
<proteinExistence type="predicted"/>
<reference evidence="4" key="1">
    <citation type="submission" date="2015-01" db="EMBL/GenBank/DDBJ databases">
        <authorList>
            <person name="Manzoor Shahid"/>
            <person name="Zubair Saima"/>
        </authorList>
    </citation>
    <scope>NUCLEOTIDE SEQUENCE [LARGE SCALE GENOMIC DNA]</scope>
    <source>
        <strain evidence="4">V1</strain>
    </source>
</reference>
<evidence type="ECO:0008006" key="5">
    <source>
        <dbReference type="Google" id="ProtNLM"/>
    </source>
</evidence>
<dbReference type="Proteomes" id="UP000042527">
    <property type="component" value="Unassembled WGS sequence"/>
</dbReference>
<evidence type="ECO:0000313" key="4">
    <source>
        <dbReference type="Proteomes" id="UP000042527"/>
    </source>
</evidence>
<keyword evidence="4" id="KW-1185">Reference proteome</keyword>
<accession>A0A0B7GRF2</accession>
<protein>
    <recommendedName>
        <fullName evidence="5">Leucine-rich repeat domain-containing protein</fullName>
    </recommendedName>
</protein>
<keyword evidence="2" id="KW-0732">Signal</keyword>
<name>A0A0B7GRF2_TREPH</name>
<dbReference type="InterPro" id="IPR053139">
    <property type="entry name" value="Surface_bspA-like"/>
</dbReference>
<feature type="region of interest" description="Disordered" evidence="1">
    <location>
        <begin position="25"/>
        <end position="44"/>
    </location>
</feature>
<feature type="chain" id="PRO_5002131740" description="Leucine-rich repeat domain-containing protein" evidence="2">
    <location>
        <begin position="21"/>
        <end position="403"/>
    </location>
</feature>
<dbReference type="PANTHER" id="PTHR45661">
    <property type="entry name" value="SURFACE ANTIGEN"/>
    <property type="match status" value="1"/>
</dbReference>
<dbReference type="SUPFAM" id="SSF52058">
    <property type="entry name" value="L domain-like"/>
    <property type="match status" value="1"/>
</dbReference>
<dbReference type="RefSeq" id="WP_052812464.1">
    <property type="nucleotide sequence ID" value="NZ_CDNC01000005.1"/>
</dbReference>
<dbReference type="Pfam" id="PF13855">
    <property type="entry name" value="LRR_8"/>
    <property type="match status" value="1"/>
</dbReference>
<dbReference type="InterPro" id="IPR032675">
    <property type="entry name" value="LRR_dom_sf"/>
</dbReference>
<evidence type="ECO:0000256" key="1">
    <source>
        <dbReference type="SAM" id="MobiDB-lite"/>
    </source>
</evidence>
<sequence length="403" mass="43165">MKKLRFISFAILATALIVVSCPRPTDTPEVPGNVQKAEEKKDSPSGIQIKISGDERIDNTSLPAQTAIKGQKWKDVKTSIEEKVKLSYGWNNGDYHIYQWRLGNENGTLLSDDYKFTTNTTIYAVTNYAKFNLVENGTAIDEYKGYLGEKPRGKIIIPEGVTKINGGDRSGAFSGCSGLTSLTLPDGLTSIGIGAFVDCSGLTSIDLSACTKLTSIEWGAFYDCSGLTSIDLSACTKLTSIGFGAFRGCSGLTSIDLSACTKLTSIGFGAFRGCSGLTSIDLSACTKLTSIEYDTFSGCSGLTSIDLSACTKLTSIGNGAFYDCSGLTSITLPDGLTSIGHYAFEGCSKLTSVTFTNRNGWAVYDDQNYKNKHADISSSGLDDTAKAADLLTTTYKDKYWKRN</sequence>
<dbReference type="InterPro" id="IPR026906">
    <property type="entry name" value="LRR_5"/>
</dbReference>
<gene>
    <name evidence="3" type="ORF">TPHV1_130036</name>
</gene>
<dbReference type="NCBIfam" id="TIGR02167">
    <property type="entry name" value="Liste_lipo_26"/>
    <property type="match status" value="1"/>
</dbReference>
<dbReference type="PANTHER" id="PTHR45661:SF3">
    <property type="entry name" value="IG-LIKE DOMAIN-CONTAINING PROTEIN"/>
    <property type="match status" value="1"/>
</dbReference>
<evidence type="ECO:0000313" key="3">
    <source>
        <dbReference type="EMBL" id="CEM60998.1"/>
    </source>
</evidence>
<dbReference type="EMBL" id="CDNC01000005">
    <property type="protein sequence ID" value="CEM60998.1"/>
    <property type="molecule type" value="Genomic_DNA"/>
</dbReference>
<feature type="signal peptide" evidence="2">
    <location>
        <begin position="1"/>
        <end position="20"/>
    </location>
</feature>
<organism evidence="3 4">
    <name type="scientific">Treponema phagedenis</name>
    <dbReference type="NCBI Taxonomy" id="162"/>
    <lineage>
        <taxon>Bacteria</taxon>
        <taxon>Pseudomonadati</taxon>
        <taxon>Spirochaetota</taxon>
        <taxon>Spirochaetia</taxon>
        <taxon>Spirochaetales</taxon>
        <taxon>Treponemataceae</taxon>
        <taxon>Treponema</taxon>
    </lineage>
</organism>
<dbReference type="AlphaFoldDB" id="A0A0B7GRF2"/>
<dbReference type="InterPro" id="IPR001611">
    <property type="entry name" value="Leu-rich_rpt"/>
</dbReference>
<dbReference type="PROSITE" id="PS51257">
    <property type="entry name" value="PROKAR_LIPOPROTEIN"/>
    <property type="match status" value="1"/>
</dbReference>
<dbReference type="InterPro" id="IPR011889">
    <property type="entry name" value="Liste_lipo_26"/>
</dbReference>
<evidence type="ECO:0000256" key="2">
    <source>
        <dbReference type="SAM" id="SignalP"/>
    </source>
</evidence>
<dbReference type="OrthoDB" id="361769at2"/>